<reference evidence="2" key="2">
    <citation type="submission" date="2025-08" db="UniProtKB">
        <authorList>
            <consortium name="RefSeq"/>
        </authorList>
    </citation>
    <scope>IDENTIFICATION</scope>
    <source>
        <tissue evidence="2">Leaves</tissue>
    </source>
</reference>
<dbReference type="PANTHER" id="PTHR26312">
    <property type="entry name" value="TETRATRICOPEPTIDE REPEAT PROTEIN 5"/>
    <property type="match status" value="1"/>
</dbReference>
<dbReference type="Pfam" id="PF13432">
    <property type="entry name" value="TPR_16"/>
    <property type="match status" value="1"/>
</dbReference>
<dbReference type="SUPFAM" id="SSF48452">
    <property type="entry name" value="TPR-like"/>
    <property type="match status" value="1"/>
</dbReference>
<organism evidence="1 2">
    <name type="scientific">Coffea arabica</name>
    <name type="common">Arabian coffee</name>
    <dbReference type="NCBI Taxonomy" id="13443"/>
    <lineage>
        <taxon>Eukaryota</taxon>
        <taxon>Viridiplantae</taxon>
        <taxon>Streptophyta</taxon>
        <taxon>Embryophyta</taxon>
        <taxon>Tracheophyta</taxon>
        <taxon>Spermatophyta</taxon>
        <taxon>Magnoliopsida</taxon>
        <taxon>eudicotyledons</taxon>
        <taxon>Gunneridae</taxon>
        <taxon>Pentapetalae</taxon>
        <taxon>asterids</taxon>
        <taxon>lamiids</taxon>
        <taxon>Gentianales</taxon>
        <taxon>Rubiaceae</taxon>
        <taxon>Ixoroideae</taxon>
        <taxon>Gardenieae complex</taxon>
        <taxon>Bertiereae - Coffeeae clade</taxon>
        <taxon>Coffeeae</taxon>
        <taxon>Coffea</taxon>
    </lineage>
</organism>
<protein>
    <submittedName>
        <fullName evidence="2">Uncharacterized protein</fullName>
    </submittedName>
</protein>
<dbReference type="AlphaFoldDB" id="A0A6P6WPR2"/>
<evidence type="ECO:0000313" key="2">
    <source>
        <dbReference type="RefSeq" id="XP_027116681.2"/>
    </source>
</evidence>
<evidence type="ECO:0000313" key="1">
    <source>
        <dbReference type="Proteomes" id="UP001652660"/>
    </source>
</evidence>
<keyword evidence="1" id="KW-1185">Reference proteome</keyword>
<gene>
    <name evidence="2" type="primary">LOC113734360</name>
</gene>
<reference evidence="1" key="1">
    <citation type="journal article" date="2025" name="Foods">
        <title>Unveiling the Microbial Signatures of Arabica Coffee Cherries: Insights into Ripeness Specific Diversity, Functional Traits, and Implications for Quality and Safety.</title>
        <authorList>
            <consortium name="RefSeq"/>
            <person name="Tenea G.N."/>
            <person name="Cifuentes V."/>
            <person name="Reyes P."/>
            <person name="Cevallos-Vallejos M."/>
        </authorList>
    </citation>
    <scope>NUCLEOTIDE SEQUENCE [LARGE SCALE GENOMIC DNA]</scope>
</reference>
<dbReference type="Proteomes" id="UP001652660">
    <property type="component" value="Chromosome 3c"/>
</dbReference>
<dbReference type="Gene3D" id="1.25.40.10">
    <property type="entry name" value="Tetratricopeptide repeat domain"/>
    <property type="match status" value="2"/>
</dbReference>
<proteinExistence type="predicted"/>
<dbReference type="InterPro" id="IPR011990">
    <property type="entry name" value="TPR-like_helical_dom_sf"/>
</dbReference>
<sequence length="535" mass="59598">MLLGTSWAPVSQTWTLFSDIPNREFNIRNNTKIGRDGLGRVTPKLSSILSSVSCNSTSPNISSLSEVKLKSGRKVFSRALSDSSLEGLASNSHELEELFFSRMSGDGCSSEQHSLMLHTEPSFCIYNKDDGEEEVIGNEDLAAKMLAGRDGIADLGSPKFSFGKNAMASIEEDADEEDRKEETLGEFKDLGIEGEAISSPWPLAGGRGGIDDGVDGGTLDSGLPRFDENGDVEEHYKRMIKEDPSNPLFLRNYAQFLKSKGELSGAEECYFRATLADPKDGEIMLQYAKLVWELHNDKDKALKYFKKAACAAPEDSRVLAAYASFLWELDEDEDEAESSSSNEQRQVEEFGGQMDQCHSEFAEDQRPASPPLHLATGLGIDMAGFGGTMGYADCMKVDFSESINVEEYYRRMIEENPSNPLFLRNYAQYLCETQGDLQAAEEYYLRAMHLDPSDGEITLQYAKVIWELRQDRHEALPFFKQAVQAAPQNSDVLAAYASFLWETEEDEEEDLGLRENEHVAVPHGTVICVLTEKRK</sequence>
<dbReference type="GeneID" id="113734360"/>
<dbReference type="RefSeq" id="XP_027116681.2">
    <property type="nucleotide sequence ID" value="XM_027260880.2"/>
</dbReference>
<accession>A0A6P6WPR2</accession>
<dbReference type="OrthoDB" id="1919713at2759"/>
<name>A0A6P6WPR2_COFAR</name>
<dbReference type="PANTHER" id="PTHR26312:SF217">
    <property type="entry name" value="N-ACETYLGLUCOSAMINE TRANSFERASE, OGT PROTEIN, PUTATIVE-RELATED"/>
    <property type="match status" value="1"/>
</dbReference>